<dbReference type="SUPFAM" id="SSF160219">
    <property type="entry name" value="AMPKBI-like"/>
    <property type="match status" value="1"/>
</dbReference>
<dbReference type="GO" id="GO:0019901">
    <property type="term" value="F:protein kinase binding"/>
    <property type="evidence" value="ECO:0007669"/>
    <property type="project" value="TreeGrafter"/>
</dbReference>
<protein>
    <submittedName>
        <fullName evidence="4">ARAD1D34914p</fullName>
    </submittedName>
</protein>
<feature type="compositionally biased region" description="Basic and acidic residues" evidence="2">
    <location>
        <begin position="25"/>
        <end position="39"/>
    </location>
</feature>
<dbReference type="PANTHER" id="PTHR10343:SF84">
    <property type="entry name" value="5'-AMP-ACTIVATED PROTEIN KINASE SUBUNIT BETA-1"/>
    <property type="match status" value="1"/>
</dbReference>
<dbReference type="InterPro" id="IPR014756">
    <property type="entry name" value="Ig_E-set"/>
</dbReference>
<gene>
    <name evidence="4" type="ORF">GNLVRS02_ARAD1D34914g</name>
</gene>
<dbReference type="InterPro" id="IPR006828">
    <property type="entry name" value="ASC_dom"/>
</dbReference>
<feature type="domain" description="Association with the SNF1 complex (ASC)" evidence="3">
    <location>
        <begin position="225"/>
        <end position="324"/>
    </location>
</feature>
<dbReference type="AlphaFoldDB" id="A0A060TCB4"/>
<dbReference type="GO" id="GO:0005634">
    <property type="term" value="C:nucleus"/>
    <property type="evidence" value="ECO:0007669"/>
    <property type="project" value="TreeGrafter"/>
</dbReference>
<name>A0A060TCB4_BLAAD</name>
<proteinExistence type="inferred from homology"/>
<feature type="compositionally biased region" description="Basic and acidic residues" evidence="2">
    <location>
        <begin position="330"/>
        <end position="351"/>
    </location>
</feature>
<evidence type="ECO:0000256" key="1">
    <source>
        <dbReference type="ARBA" id="ARBA00010926"/>
    </source>
</evidence>
<feature type="compositionally biased region" description="Basic residues" evidence="2">
    <location>
        <begin position="9"/>
        <end position="18"/>
    </location>
</feature>
<dbReference type="Gene3D" id="6.20.250.60">
    <property type="match status" value="1"/>
</dbReference>
<dbReference type="SMART" id="SM01010">
    <property type="entry name" value="AMPKBI"/>
    <property type="match status" value="1"/>
</dbReference>
<accession>A0A060TCB4</accession>
<dbReference type="GO" id="GO:0031588">
    <property type="term" value="C:nucleotide-activated protein kinase complex"/>
    <property type="evidence" value="ECO:0007669"/>
    <property type="project" value="TreeGrafter"/>
</dbReference>
<dbReference type="Pfam" id="PF16561">
    <property type="entry name" value="AMPK1_CBM"/>
    <property type="match status" value="1"/>
</dbReference>
<sequence length="351" mass="39082">MGNISSTEKRRRHSRYKLPKPVGGRTRDVVENLRSRSSDEQGGSAVGDDFGGGELQREAQLLSGGKKITIVNDDLPSTVHMESEENRDAMSVSRVPSGSEVDLVPSSVDSDLSLDKTVRTRITWKGPGTSVYVTGTFTRWKKMVPLPKDEQTNYHTATVHLPMGIQKLQFVVDDEWTHSDDLPKATDSFGQLVNIINVDENGHYLDAKESQDQPFTFALPSQHSHQQMSYDYCTDIPSVFVNPVDAEQFYSEGYCDPPQLPPQLEAVIIDDGRSKFDDTSILPIPNHVVINHMAASTVKNNVIAVATSTRYYNKYVTQILHSPLSLQTAPKDDNNHHTTKDSAKAEKVDRN</sequence>
<evidence type="ECO:0000259" key="3">
    <source>
        <dbReference type="SMART" id="SM01010"/>
    </source>
</evidence>
<dbReference type="InterPro" id="IPR032640">
    <property type="entry name" value="AMPK1_CBM"/>
</dbReference>
<dbReference type="GO" id="GO:0005737">
    <property type="term" value="C:cytoplasm"/>
    <property type="evidence" value="ECO:0007669"/>
    <property type="project" value="TreeGrafter"/>
</dbReference>
<dbReference type="CDD" id="cd02859">
    <property type="entry name" value="E_set_AMPKbeta_like_N"/>
    <property type="match status" value="1"/>
</dbReference>
<dbReference type="EMBL" id="HG937694">
    <property type="protein sequence ID" value="CDP38449.1"/>
    <property type="molecule type" value="Genomic_DNA"/>
</dbReference>
<dbReference type="Pfam" id="PF04739">
    <property type="entry name" value="AMPKBI"/>
    <property type="match status" value="1"/>
</dbReference>
<reference evidence="4" key="1">
    <citation type="submission" date="2014-02" db="EMBL/GenBank/DDBJ databases">
        <authorList>
            <person name="Genoscope - CEA"/>
        </authorList>
    </citation>
    <scope>NUCLEOTIDE SEQUENCE</scope>
    <source>
        <strain evidence="4">LS3</strain>
    </source>
</reference>
<dbReference type="InterPro" id="IPR013783">
    <property type="entry name" value="Ig-like_fold"/>
</dbReference>
<dbReference type="InterPro" id="IPR050827">
    <property type="entry name" value="CRP1_MDG1_kinase"/>
</dbReference>
<dbReference type="SUPFAM" id="SSF81296">
    <property type="entry name" value="E set domains"/>
    <property type="match status" value="1"/>
</dbReference>
<evidence type="ECO:0000313" key="4">
    <source>
        <dbReference type="EMBL" id="CDP38449.1"/>
    </source>
</evidence>
<dbReference type="PhylomeDB" id="A0A060TCB4"/>
<feature type="region of interest" description="Disordered" evidence="2">
    <location>
        <begin position="1"/>
        <end position="52"/>
    </location>
</feature>
<organism evidence="4">
    <name type="scientific">Blastobotrys adeninivorans</name>
    <name type="common">Yeast</name>
    <name type="synonym">Arxula adeninivorans</name>
    <dbReference type="NCBI Taxonomy" id="409370"/>
    <lineage>
        <taxon>Eukaryota</taxon>
        <taxon>Fungi</taxon>
        <taxon>Dikarya</taxon>
        <taxon>Ascomycota</taxon>
        <taxon>Saccharomycotina</taxon>
        <taxon>Dipodascomycetes</taxon>
        <taxon>Dipodascales</taxon>
        <taxon>Trichomonascaceae</taxon>
        <taxon>Blastobotrys</taxon>
    </lineage>
</organism>
<dbReference type="GO" id="GO:0007165">
    <property type="term" value="P:signal transduction"/>
    <property type="evidence" value="ECO:0007669"/>
    <property type="project" value="TreeGrafter"/>
</dbReference>
<evidence type="ECO:0000256" key="2">
    <source>
        <dbReference type="SAM" id="MobiDB-lite"/>
    </source>
</evidence>
<reference evidence="4" key="2">
    <citation type="submission" date="2014-06" db="EMBL/GenBank/DDBJ databases">
        <title>The complete genome of Blastobotrys (Arxula) adeninivorans LS3 - a yeast of biotechnological interest.</title>
        <authorList>
            <person name="Kunze G."/>
            <person name="Gaillardin C."/>
            <person name="Czernicka M."/>
            <person name="Durrens P."/>
            <person name="Martin T."/>
            <person name="Boer E."/>
            <person name="Gabaldon T."/>
            <person name="Cruz J."/>
            <person name="Talla E."/>
            <person name="Marck C."/>
            <person name="Goffeau A."/>
            <person name="Barbe V."/>
            <person name="Baret P."/>
            <person name="Baronian K."/>
            <person name="Beier S."/>
            <person name="Bleykasten C."/>
            <person name="Bode R."/>
            <person name="Casaregola S."/>
            <person name="Despons L."/>
            <person name="Fairhead C."/>
            <person name="Giersberg M."/>
            <person name="Gierski P."/>
            <person name="Hahnel U."/>
            <person name="Hartmann A."/>
            <person name="Jankowska D."/>
            <person name="Jubin C."/>
            <person name="Jung P."/>
            <person name="Lafontaine I."/>
            <person name="Leh-Louis V."/>
            <person name="Lemaire M."/>
            <person name="Marcet-Houben M."/>
            <person name="Mascher M."/>
            <person name="Morel G."/>
            <person name="Richard G.-F."/>
            <person name="Riechen J."/>
            <person name="Sacerdot C."/>
            <person name="Sarkar A."/>
            <person name="Savel G."/>
            <person name="Schacherer J."/>
            <person name="Sherman D."/>
            <person name="Straub M.-L."/>
            <person name="Stein N."/>
            <person name="Thierry A."/>
            <person name="Trautwein-Schult A."/>
            <person name="Westhof E."/>
            <person name="Worch S."/>
            <person name="Dujon B."/>
            <person name="Souciet J.-L."/>
            <person name="Wincker P."/>
            <person name="Scholz U."/>
            <person name="Neuveglise N."/>
        </authorList>
    </citation>
    <scope>NUCLEOTIDE SEQUENCE</scope>
    <source>
        <strain evidence="4">LS3</strain>
    </source>
</reference>
<comment type="similarity">
    <text evidence="1">Belongs to the 5'-AMP-activated protein kinase beta subunit family.</text>
</comment>
<dbReference type="PANTHER" id="PTHR10343">
    <property type="entry name" value="5'-AMP-ACTIVATED PROTEIN KINASE , BETA SUBUNIT"/>
    <property type="match status" value="1"/>
</dbReference>
<dbReference type="InterPro" id="IPR037256">
    <property type="entry name" value="ASC_dom_sf"/>
</dbReference>
<feature type="region of interest" description="Disordered" evidence="2">
    <location>
        <begin position="326"/>
        <end position="351"/>
    </location>
</feature>
<feature type="region of interest" description="Disordered" evidence="2">
    <location>
        <begin position="83"/>
        <end position="102"/>
    </location>
</feature>
<dbReference type="Gene3D" id="2.60.40.10">
    <property type="entry name" value="Immunoglobulins"/>
    <property type="match status" value="1"/>
</dbReference>